<evidence type="ECO:0000256" key="4">
    <source>
        <dbReference type="ARBA" id="ARBA00005300"/>
    </source>
</evidence>
<dbReference type="FunFam" id="3.40.970.10:FF:000002">
    <property type="entry name" value="Ribonuclease H"/>
    <property type="match status" value="1"/>
</dbReference>
<dbReference type="InterPro" id="IPR017067">
    <property type="entry name" value="RNase_H1_euk"/>
</dbReference>
<dbReference type="PANTHER" id="PTHR10642:SF26">
    <property type="entry name" value="RIBONUCLEASE H1"/>
    <property type="match status" value="1"/>
</dbReference>
<dbReference type="InterPro" id="IPR036397">
    <property type="entry name" value="RNaseH_sf"/>
</dbReference>
<comment type="function">
    <text evidence="3 12">Endonuclease that specifically degrades the RNA of RNA-DNA hybrids.</text>
</comment>
<evidence type="ECO:0000256" key="1">
    <source>
        <dbReference type="ARBA" id="ARBA00000077"/>
    </source>
</evidence>
<comment type="catalytic activity">
    <reaction evidence="1 12">
        <text>Endonucleolytic cleavage to 5'-phosphomonoester.</text>
        <dbReference type="EC" id="3.1.26.4"/>
    </reaction>
</comment>
<feature type="domain" description="RNase H type-1" evidence="14">
    <location>
        <begin position="120"/>
        <end position="267"/>
    </location>
</feature>
<accession>A0AA88GN13</accession>
<dbReference type="Gene3D" id="3.40.970.10">
    <property type="entry name" value="Ribonuclease H1, N-terminal domain"/>
    <property type="match status" value="1"/>
</dbReference>
<dbReference type="EC" id="3.1.26.4" evidence="5 12"/>
<dbReference type="Pfam" id="PF00075">
    <property type="entry name" value="RNase_H"/>
    <property type="match status" value="1"/>
</dbReference>
<evidence type="ECO:0000256" key="2">
    <source>
        <dbReference type="ARBA" id="ARBA00001946"/>
    </source>
</evidence>
<comment type="similarity">
    <text evidence="4 12">Belongs to the RNase H family.</text>
</comment>
<dbReference type="CDD" id="cd09280">
    <property type="entry name" value="RNase_HI_eukaryote_like"/>
    <property type="match status" value="1"/>
</dbReference>
<dbReference type="InterPro" id="IPR037056">
    <property type="entry name" value="RNase_H1_N_sf"/>
</dbReference>
<feature type="compositionally biased region" description="Low complexity" evidence="13">
    <location>
        <begin position="62"/>
        <end position="76"/>
    </location>
</feature>
<evidence type="ECO:0000256" key="6">
    <source>
        <dbReference type="ARBA" id="ARBA00017721"/>
    </source>
</evidence>
<comment type="caution">
    <text evidence="15">The sequence shown here is derived from an EMBL/GenBank/DDBJ whole genome shotgun (WGS) entry which is preliminary data.</text>
</comment>
<comment type="cofactor">
    <cofactor evidence="2 12">
        <name>Mg(2+)</name>
        <dbReference type="ChEBI" id="CHEBI:18420"/>
    </cofactor>
</comment>
<dbReference type="GO" id="GO:0003676">
    <property type="term" value="F:nucleic acid binding"/>
    <property type="evidence" value="ECO:0007669"/>
    <property type="project" value="UniProtKB-UniRule"/>
</dbReference>
<keyword evidence="9 12" id="KW-0255">Endonuclease</keyword>
<keyword evidence="7 12" id="KW-0540">Nuclease</keyword>
<evidence type="ECO:0000256" key="11">
    <source>
        <dbReference type="ARBA" id="ARBA00022842"/>
    </source>
</evidence>
<dbReference type="SUPFAM" id="SSF53098">
    <property type="entry name" value="Ribonuclease H-like"/>
    <property type="match status" value="1"/>
</dbReference>
<evidence type="ECO:0000256" key="9">
    <source>
        <dbReference type="ARBA" id="ARBA00022759"/>
    </source>
</evidence>
<feature type="region of interest" description="Disordered" evidence="13">
    <location>
        <begin position="53"/>
        <end position="76"/>
    </location>
</feature>
<evidence type="ECO:0000313" key="16">
    <source>
        <dbReference type="Proteomes" id="UP000816034"/>
    </source>
</evidence>
<evidence type="ECO:0000256" key="3">
    <source>
        <dbReference type="ARBA" id="ARBA00004065"/>
    </source>
</evidence>
<name>A0AA88GN13_NAELO</name>
<evidence type="ECO:0000256" key="7">
    <source>
        <dbReference type="ARBA" id="ARBA00022722"/>
    </source>
</evidence>
<evidence type="ECO:0000259" key="14">
    <source>
        <dbReference type="PROSITE" id="PS50879"/>
    </source>
</evidence>
<dbReference type="InterPro" id="IPR050092">
    <property type="entry name" value="RNase_H"/>
</dbReference>
<evidence type="ECO:0000313" key="15">
    <source>
        <dbReference type="EMBL" id="KAG2381417.1"/>
    </source>
</evidence>
<dbReference type="InterPro" id="IPR012337">
    <property type="entry name" value="RNaseH-like_sf"/>
</dbReference>
<organism evidence="15 16">
    <name type="scientific">Naegleria lovaniensis</name>
    <name type="common">Amoeba</name>
    <dbReference type="NCBI Taxonomy" id="51637"/>
    <lineage>
        <taxon>Eukaryota</taxon>
        <taxon>Discoba</taxon>
        <taxon>Heterolobosea</taxon>
        <taxon>Tetramitia</taxon>
        <taxon>Eutetramitia</taxon>
        <taxon>Vahlkampfiidae</taxon>
        <taxon>Naegleria</taxon>
    </lineage>
</organism>
<dbReference type="GeneID" id="68098860"/>
<dbReference type="Gene3D" id="3.30.420.10">
    <property type="entry name" value="Ribonuclease H-like superfamily/Ribonuclease H"/>
    <property type="match status" value="1"/>
</dbReference>
<feature type="compositionally biased region" description="Low complexity" evidence="13">
    <location>
        <begin position="97"/>
        <end position="108"/>
    </location>
</feature>
<evidence type="ECO:0000256" key="5">
    <source>
        <dbReference type="ARBA" id="ARBA00012180"/>
    </source>
</evidence>
<keyword evidence="16" id="KW-1185">Reference proteome</keyword>
<dbReference type="AlphaFoldDB" id="A0AA88GN13"/>
<keyword evidence="10 12" id="KW-0378">Hydrolase</keyword>
<dbReference type="GO" id="GO:0000287">
    <property type="term" value="F:magnesium ion binding"/>
    <property type="evidence" value="ECO:0007669"/>
    <property type="project" value="UniProtKB-UniRule"/>
</dbReference>
<dbReference type="InterPro" id="IPR002156">
    <property type="entry name" value="RNaseH_domain"/>
</dbReference>
<dbReference type="InterPro" id="IPR009027">
    <property type="entry name" value="Ribosomal_bL9/RNase_H1_N"/>
</dbReference>
<dbReference type="EMBL" id="PYSW02000027">
    <property type="protein sequence ID" value="KAG2381417.1"/>
    <property type="molecule type" value="Genomic_DNA"/>
</dbReference>
<evidence type="ECO:0000256" key="10">
    <source>
        <dbReference type="ARBA" id="ARBA00022801"/>
    </source>
</evidence>
<dbReference type="PIRSF" id="PIRSF036852">
    <property type="entry name" value="Ribonuclease_H1_euk"/>
    <property type="match status" value="1"/>
</dbReference>
<proteinExistence type="inferred from homology"/>
<gene>
    <name evidence="15" type="ORF">C9374_006406</name>
</gene>
<evidence type="ECO:0000256" key="12">
    <source>
        <dbReference type="PIRNR" id="PIRNR036852"/>
    </source>
</evidence>
<dbReference type="Pfam" id="PF01693">
    <property type="entry name" value="Cauli_VI"/>
    <property type="match status" value="1"/>
</dbReference>
<dbReference type="GO" id="GO:0004523">
    <property type="term" value="F:RNA-DNA hybrid ribonuclease activity"/>
    <property type="evidence" value="ECO:0007669"/>
    <property type="project" value="UniProtKB-UniRule"/>
</dbReference>
<reference evidence="15 16" key="1">
    <citation type="journal article" date="2018" name="BMC Genomics">
        <title>The genome of Naegleria lovaniensis, the basis for a comparative approach to unravel pathogenicity factors of the human pathogenic amoeba N. fowleri.</title>
        <authorList>
            <person name="Liechti N."/>
            <person name="Schurch N."/>
            <person name="Bruggmann R."/>
            <person name="Wittwer M."/>
        </authorList>
    </citation>
    <scope>NUCLEOTIDE SEQUENCE [LARGE SCALE GENOMIC DNA]</scope>
    <source>
        <strain evidence="15 16">ATCC 30569</strain>
    </source>
</reference>
<evidence type="ECO:0000256" key="13">
    <source>
        <dbReference type="SAM" id="MobiDB-lite"/>
    </source>
</evidence>
<dbReference type="FunFam" id="3.30.420.10:FF:000115">
    <property type="entry name" value="Ribonuclease H"/>
    <property type="match status" value="1"/>
</dbReference>
<dbReference type="PROSITE" id="PS50879">
    <property type="entry name" value="RNASE_H_1"/>
    <property type="match status" value="1"/>
</dbReference>
<dbReference type="GO" id="GO:0043137">
    <property type="term" value="P:DNA replication, removal of RNA primer"/>
    <property type="evidence" value="ECO:0007669"/>
    <property type="project" value="TreeGrafter"/>
</dbReference>
<protein>
    <recommendedName>
        <fullName evidence="6 12">ribonuclease H</fullName>
        <ecNumber evidence="5 12">3.1.26.4</ecNumber>
    </recommendedName>
</protein>
<sequence>MTKRKYYVVVKGRKCGIFNTWSECESQVKGYSGAKYKSFATMEMAEKYLKQEGESSNVITTNQSNPNNSSANINESEIFDQSSLKRKKDEFNQEINSESQTKTSTESQMEPEIKKVKLNNPKYKQIYTDGCCFGNGLANSVAGVGVWFGEDDPLNYSGRLEGTLQSNQRAEIKACSIALKRLPQEFQFVELLTDSNYVIKAMTAWRFVWEKNNWKTKDNKDIQNLDLFLELVNEINKRTKVKFTYVQGHSNVHGNEMADILAKRGATM</sequence>
<dbReference type="InterPro" id="IPR011320">
    <property type="entry name" value="RNase_H1_N"/>
</dbReference>
<dbReference type="RefSeq" id="XP_044547097.1">
    <property type="nucleotide sequence ID" value="XM_044696263.1"/>
</dbReference>
<feature type="region of interest" description="Disordered" evidence="13">
    <location>
        <begin position="89"/>
        <end position="110"/>
    </location>
</feature>
<keyword evidence="11 12" id="KW-0460">Magnesium</keyword>
<evidence type="ECO:0000256" key="8">
    <source>
        <dbReference type="ARBA" id="ARBA00022723"/>
    </source>
</evidence>
<dbReference type="Proteomes" id="UP000816034">
    <property type="component" value="Unassembled WGS sequence"/>
</dbReference>
<keyword evidence="8 12" id="KW-0479">Metal-binding</keyword>
<dbReference type="PANTHER" id="PTHR10642">
    <property type="entry name" value="RIBONUCLEASE H1"/>
    <property type="match status" value="1"/>
</dbReference>
<dbReference type="SUPFAM" id="SSF55658">
    <property type="entry name" value="L9 N-domain-like"/>
    <property type="match status" value="1"/>
</dbReference>